<keyword evidence="2" id="KW-1185">Reference proteome</keyword>
<evidence type="ECO:0000313" key="1">
    <source>
        <dbReference type="EnsemblMetazoa" id="PPA38202.1"/>
    </source>
</evidence>
<protein>
    <submittedName>
        <fullName evidence="1">Uncharacterized protein</fullName>
    </submittedName>
</protein>
<proteinExistence type="predicted"/>
<organism evidence="1 2">
    <name type="scientific">Pristionchus pacificus</name>
    <name type="common">Parasitic nematode worm</name>
    <dbReference type="NCBI Taxonomy" id="54126"/>
    <lineage>
        <taxon>Eukaryota</taxon>
        <taxon>Metazoa</taxon>
        <taxon>Ecdysozoa</taxon>
        <taxon>Nematoda</taxon>
        <taxon>Chromadorea</taxon>
        <taxon>Rhabditida</taxon>
        <taxon>Rhabditina</taxon>
        <taxon>Diplogasteromorpha</taxon>
        <taxon>Diplogasteroidea</taxon>
        <taxon>Neodiplogasteridae</taxon>
        <taxon>Pristionchus</taxon>
    </lineage>
</organism>
<dbReference type="EnsemblMetazoa" id="PPA38202.1">
    <property type="protein sequence ID" value="PPA38202.1"/>
    <property type="gene ID" value="WBGene00276571"/>
</dbReference>
<sequence length="86" mass="9636">MSQPIEMTGLGIDEWVTLGTTGTILFVFAAFCTCYWCNMGKKVSSQVLREEFAREHGLDSDRLAKGRLYRAVNSNTLPSIEETEIT</sequence>
<accession>A0A2A6B5H2</accession>
<dbReference type="AlphaFoldDB" id="A0A2A6B5H2"/>
<evidence type="ECO:0000313" key="2">
    <source>
        <dbReference type="Proteomes" id="UP000005239"/>
    </source>
</evidence>
<name>A0A2A6B5H2_PRIPA</name>
<reference evidence="2" key="1">
    <citation type="journal article" date="2008" name="Nat. Genet.">
        <title>The Pristionchus pacificus genome provides a unique perspective on nematode lifestyle and parasitism.</title>
        <authorList>
            <person name="Dieterich C."/>
            <person name="Clifton S.W."/>
            <person name="Schuster L.N."/>
            <person name="Chinwalla A."/>
            <person name="Delehaunty K."/>
            <person name="Dinkelacker I."/>
            <person name="Fulton L."/>
            <person name="Fulton R."/>
            <person name="Godfrey J."/>
            <person name="Minx P."/>
            <person name="Mitreva M."/>
            <person name="Roeseler W."/>
            <person name="Tian H."/>
            <person name="Witte H."/>
            <person name="Yang S.P."/>
            <person name="Wilson R.K."/>
            <person name="Sommer R.J."/>
        </authorList>
    </citation>
    <scope>NUCLEOTIDE SEQUENCE [LARGE SCALE GENOMIC DNA]</scope>
    <source>
        <strain evidence="2">PS312</strain>
    </source>
</reference>
<gene>
    <name evidence="1" type="primary">WBGene00276571</name>
</gene>
<dbReference type="Proteomes" id="UP000005239">
    <property type="component" value="Unassembled WGS sequence"/>
</dbReference>
<reference evidence="1" key="2">
    <citation type="submission" date="2022-06" db="UniProtKB">
        <authorList>
            <consortium name="EnsemblMetazoa"/>
        </authorList>
    </citation>
    <scope>IDENTIFICATION</scope>
    <source>
        <strain evidence="1">PS312</strain>
    </source>
</reference>
<accession>A0A8R1UVP1</accession>